<dbReference type="SUPFAM" id="SSF52540">
    <property type="entry name" value="P-loop containing nucleoside triphosphate hydrolases"/>
    <property type="match status" value="2"/>
</dbReference>
<keyword evidence="2" id="KW-0547">Nucleotide-binding</keyword>
<dbReference type="PANTHER" id="PTHR47396:SF1">
    <property type="entry name" value="ATP-DEPENDENT HELICASE IRC3-RELATED"/>
    <property type="match status" value="1"/>
</dbReference>
<accession>A0ABT5R5I4</accession>
<name>A0ABT5R5I4_9GAMM</name>
<keyword evidence="3" id="KW-1185">Reference proteome</keyword>
<dbReference type="CDD" id="cd18785">
    <property type="entry name" value="SF2_C"/>
    <property type="match status" value="1"/>
</dbReference>
<feature type="domain" description="Helicase ATP-binding" evidence="1">
    <location>
        <begin position="23"/>
        <end position="210"/>
    </location>
</feature>
<comment type="caution">
    <text evidence="2">The sequence shown here is derived from an EMBL/GenBank/DDBJ whole genome shotgun (WGS) entry which is preliminary data.</text>
</comment>
<sequence length="895" mass="100821">MPFDTMTFCYPWRPYQSRVLNAVHEHLNDKRLHIVAAPGAGKTTLGLEVFRILRKPTLVLSPTRVIRDQWIDRLKDFCATDDAQSLDWVSQSISSPKTLTSITYQALHVKMADSLEADQLTDEESEEAELLENDCGLKGDELNHFIQLLERHNIEVLILDEAHHLRNEWWRALEKVCEHFPNITLVSLTATPPYDSQGHEWSRYEKLCGPIDEEISVPELVKAGTLCAHQDYLWACNATLSEKQQIEEYDQRVSTLCHSLIESEAFENAVLSHPWLHQDDIEQALLKEPEIAIAILSFIKTKGLSTDIALKQLLDLTHDDIPELGRHHWQVLIAALLFSNTYQHQNEHLLFVEQLKKQLNTSELLSKRELSLERSKRLERTLSLSASKIEGCCNIHQLEFQQRGSDLRQVILTDYIRDEALISGMDTGEVNLGAWPIFNAITASSPVSNQIALLTGRLSIIPTPLLPALLTQISSQNVKTEPMGNQKQYHKVSAPLNQLTGAFTALLMRGDIKVLVGTRSLLGEGWDAPAINSLILASSVGSFMLTNQMRGRAIRIDPTNKEKISSIWHLAAINPKSITGWSDFHSLKQRFDTFVGLSEKMLTIESGFERMKATAIESPISLKATLPIAASNQQMTRRFHAIDTVAKRWHEALSLEETARVIPSVKTNKLPQIRGYLLKRSFSYLFLQLAGVVSSATLGTMVAFKQSPSVILPVLALSILGAMLYKLPKTLFTIKVVLRYLPVDGALKQIGIALAEALCQAGFVETSIRQMKVNVIKTPEGAFFLTLSGCTFYESSLFADSLHEILSPIDNPRYLVIREGKFLGMARDDYHAVPLRFGAKKDTAMIFYKSWCKNVSLSELIYTRTPDGRKRLLKGKMKAFSSNFSDEVKRQDRWS</sequence>
<keyword evidence="2" id="KW-0067">ATP-binding</keyword>
<dbReference type="InterPro" id="IPR006935">
    <property type="entry name" value="Helicase/UvrB_N"/>
</dbReference>
<keyword evidence="2" id="KW-0347">Helicase</keyword>
<dbReference type="PANTHER" id="PTHR47396">
    <property type="entry name" value="TYPE I RESTRICTION ENZYME ECOKI R PROTEIN"/>
    <property type="match status" value="1"/>
</dbReference>
<dbReference type="InterPro" id="IPR014001">
    <property type="entry name" value="Helicase_ATP-bd"/>
</dbReference>
<dbReference type="EMBL" id="JAJUBC010000030">
    <property type="protein sequence ID" value="MDD1795513.1"/>
    <property type="molecule type" value="Genomic_DNA"/>
</dbReference>
<dbReference type="Proteomes" id="UP001149400">
    <property type="component" value="Unassembled WGS sequence"/>
</dbReference>
<organism evidence="2 3">
    <name type="scientific">Enterovibrio gelatinilyticus</name>
    <dbReference type="NCBI Taxonomy" id="2899819"/>
    <lineage>
        <taxon>Bacteria</taxon>
        <taxon>Pseudomonadati</taxon>
        <taxon>Pseudomonadota</taxon>
        <taxon>Gammaproteobacteria</taxon>
        <taxon>Vibrionales</taxon>
        <taxon>Vibrionaceae</taxon>
        <taxon>Enterovibrio</taxon>
    </lineage>
</organism>
<dbReference type="Gene3D" id="3.40.50.300">
    <property type="entry name" value="P-loop containing nucleotide triphosphate hydrolases"/>
    <property type="match status" value="2"/>
</dbReference>
<dbReference type="GO" id="GO:0004386">
    <property type="term" value="F:helicase activity"/>
    <property type="evidence" value="ECO:0007669"/>
    <property type="project" value="UniProtKB-KW"/>
</dbReference>
<keyword evidence="2" id="KW-0378">Hydrolase</keyword>
<proteinExistence type="predicted"/>
<dbReference type="PROSITE" id="PS51192">
    <property type="entry name" value="HELICASE_ATP_BIND_1"/>
    <property type="match status" value="1"/>
</dbReference>
<gene>
    <name evidence="2" type="ORF">LRP50_20500</name>
</gene>
<protein>
    <submittedName>
        <fullName evidence="2">DEAD/DEAH box helicase family protein</fullName>
    </submittedName>
</protein>
<reference evidence="2" key="1">
    <citation type="submission" date="2021-12" db="EMBL/GenBank/DDBJ databases">
        <title>Enterovibrio ZSDZ35 sp. nov. and Enterovibrio ZSDZ42 sp. nov., isolated from coastal seawater in Qingdao.</title>
        <authorList>
            <person name="Zhang P."/>
        </authorList>
    </citation>
    <scope>NUCLEOTIDE SEQUENCE</scope>
    <source>
        <strain evidence="2">ZSDZ42</strain>
    </source>
</reference>
<dbReference type="SMART" id="SM00487">
    <property type="entry name" value="DEXDc"/>
    <property type="match status" value="1"/>
</dbReference>
<dbReference type="Pfam" id="PF04851">
    <property type="entry name" value="ResIII"/>
    <property type="match status" value="1"/>
</dbReference>
<dbReference type="RefSeq" id="WP_274166308.1">
    <property type="nucleotide sequence ID" value="NZ_JAJUBC010000030.1"/>
</dbReference>
<evidence type="ECO:0000313" key="2">
    <source>
        <dbReference type="EMBL" id="MDD1795513.1"/>
    </source>
</evidence>
<evidence type="ECO:0000259" key="1">
    <source>
        <dbReference type="PROSITE" id="PS51192"/>
    </source>
</evidence>
<dbReference type="InterPro" id="IPR050742">
    <property type="entry name" value="Helicase_Restrict-Modif_Enz"/>
</dbReference>
<evidence type="ECO:0000313" key="3">
    <source>
        <dbReference type="Proteomes" id="UP001149400"/>
    </source>
</evidence>
<dbReference type="InterPro" id="IPR027417">
    <property type="entry name" value="P-loop_NTPase"/>
</dbReference>